<sequence>MIHAIDNNLLERRFKKEEILQVVNNLQGDKVQSPDGFTMAFVQKCKLIIEKDIMGFFDEVHSHGKFEKSLNASFIALIPKKRNASNIRDFRPINLTGSMYKLLAKVLAKRLKVVLDTLILDSHNAFVGGRQILDSVLIANEFLDNQMKSRILKLFVDRLWHHVDVAKFGVEFGGWWSKSVRGAHGCGLWKGVMMGWEEYSRHIKFVVGLGYKIRFWQDKCDRGMLWEELVDLLSWWDAPSCIGGDFNIVRFPSEKSGMASFNYAMHEFSNFISEFGLMDISLEGGLFTWSNNREIPAMSRIDRLLFSPDWANHFGLVNQQRLPWLLSNHFPIRLDCGQIVGGKSSFRFENMWLKVDGFVDRVREWWTSYSFPGSPSHILASKLKVLKMDLKQWNVNEFGNVHFKHQKLLHSLHELETSGERRVLSEVEKTERIRLINDLETNIYLEEICWRQKSRVTWLKEGDKNTKYFHKVANSHRRHNSIRHLSINGVLTTDQEAIKAEISGFYQHLYIEDTTCRPFRDGLSFSSISPKEASRLERPFEEE</sequence>
<proteinExistence type="predicted"/>
<gene>
    <name evidence="1" type="ORF">FSB_LOCUS22383</name>
</gene>
<dbReference type="AlphaFoldDB" id="A0A2N9G5P2"/>
<dbReference type="SUPFAM" id="SSF56219">
    <property type="entry name" value="DNase I-like"/>
    <property type="match status" value="1"/>
</dbReference>
<protein>
    <recommendedName>
        <fullName evidence="2">Reverse transcriptase domain-containing protein</fullName>
    </recommendedName>
</protein>
<dbReference type="InterPro" id="IPR036691">
    <property type="entry name" value="Endo/exonu/phosph_ase_sf"/>
</dbReference>
<dbReference type="PANTHER" id="PTHR33710:SF64">
    <property type="entry name" value="ENDONUCLEASE_EXONUCLEASE_PHOSPHATASE DOMAIN-CONTAINING PROTEIN"/>
    <property type="match status" value="1"/>
</dbReference>
<name>A0A2N9G5P2_FAGSY</name>
<accession>A0A2N9G5P2</accession>
<organism evidence="1">
    <name type="scientific">Fagus sylvatica</name>
    <name type="common">Beechnut</name>
    <dbReference type="NCBI Taxonomy" id="28930"/>
    <lineage>
        <taxon>Eukaryota</taxon>
        <taxon>Viridiplantae</taxon>
        <taxon>Streptophyta</taxon>
        <taxon>Embryophyta</taxon>
        <taxon>Tracheophyta</taxon>
        <taxon>Spermatophyta</taxon>
        <taxon>Magnoliopsida</taxon>
        <taxon>eudicotyledons</taxon>
        <taxon>Gunneridae</taxon>
        <taxon>Pentapetalae</taxon>
        <taxon>rosids</taxon>
        <taxon>fabids</taxon>
        <taxon>Fagales</taxon>
        <taxon>Fagaceae</taxon>
        <taxon>Fagus</taxon>
    </lineage>
</organism>
<dbReference type="EMBL" id="OIVN01001483">
    <property type="protein sequence ID" value="SPC94501.1"/>
    <property type="molecule type" value="Genomic_DNA"/>
</dbReference>
<evidence type="ECO:0008006" key="2">
    <source>
        <dbReference type="Google" id="ProtNLM"/>
    </source>
</evidence>
<reference evidence="1" key="1">
    <citation type="submission" date="2018-02" db="EMBL/GenBank/DDBJ databases">
        <authorList>
            <person name="Cohen D.B."/>
            <person name="Kent A.D."/>
        </authorList>
    </citation>
    <scope>NUCLEOTIDE SEQUENCE</scope>
</reference>
<dbReference type="PANTHER" id="PTHR33710">
    <property type="entry name" value="BNAC02G09200D PROTEIN"/>
    <property type="match status" value="1"/>
</dbReference>
<dbReference type="Gene3D" id="3.60.10.10">
    <property type="entry name" value="Endonuclease/exonuclease/phosphatase"/>
    <property type="match status" value="1"/>
</dbReference>
<evidence type="ECO:0000313" key="1">
    <source>
        <dbReference type="EMBL" id="SPC94501.1"/>
    </source>
</evidence>